<evidence type="ECO:0000259" key="4">
    <source>
        <dbReference type="Pfam" id="PF03466"/>
    </source>
</evidence>
<dbReference type="SUPFAM" id="SSF53850">
    <property type="entry name" value="Periplasmic binding protein-like II"/>
    <property type="match status" value="1"/>
</dbReference>
<protein>
    <recommendedName>
        <fullName evidence="4">LysR substrate-binding domain-containing protein</fullName>
    </recommendedName>
</protein>
<dbReference type="GO" id="GO:0003700">
    <property type="term" value="F:DNA-binding transcription factor activity"/>
    <property type="evidence" value="ECO:0007669"/>
    <property type="project" value="TreeGrafter"/>
</dbReference>
<sequence>MLAVGASSLSVACAFAVAHPVFDGDGPFRNGEDFGTPATCESIGDWIDRLPDCRGRITMVMAVHAWLLALCVRRVAIHVSARKAAPTATQIRAKPETPVQPCEAHTMPAPALPMTSIESLVVPFIVPALALLLDANPGLDVEILFSTATINMHRHDADLALRMVRPERGHLRMRQLATMGFGLYGPPDGTRPGRVVAWPEAASLGTLLKWTQAFAEAKAPRLTVNTLPGQVEAVRHGIGVSVLPHFVARDARLRLLADRLPGGEMMQRPILLVTHADLAASRRVGSVAEAVSEEIIRQRRALAEP</sequence>
<keyword evidence="3" id="KW-0804">Transcription</keyword>
<accession>A0A1V8RQT2</accession>
<dbReference type="PANTHER" id="PTHR30579:SF3">
    <property type="entry name" value="TRANSCRIPTIONAL REGULATORY PROTEIN"/>
    <property type="match status" value="1"/>
</dbReference>
<evidence type="ECO:0000256" key="1">
    <source>
        <dbReference type="ARBA" id="ARBA00023015"/>
    </source>
</evidence>
<evidence type="ECO:0000313" key="6">
    <source>
        <dbReference type="Proteomes" id="UP000191905"/>
    </source>
</evidence>
<feature type="domain" description="LysR substrate-binding" evidence="4">
    <location>
        <begin position="114"/>
        <end position="293"/>
    </location>
</feature>
<dbReference type="GO" id="GO:0003677">
    <property type="term" value="F:DNA binding"/>
    <property type="evidence" value="ECO:0007669"/>
    <property type="project" value="UniProtKB-KW"/>
</dbReference>
<keyword evidence="1" id="KW-0805">Transcription regulation</keyword>
<evidence type="ECO:0000313" key="5">
    <source>
        <dbReference type="EMBL" id="OQM75556.1"/>
    </source>
</evidence>
<keyword evidence="6" id="KW-1185">Reference proteome</keyword>
<dbReference type="InterPro" id="IPR005119">
    <property type="entry name" value="LysR_subst-bd"/>
</dbReference>
<organism evidence="5 6">
    <name type="scientific">Manganibacter manganicus</name>
    <dbReference type="NCBI Taxonomy" id="1873176"/>
    <lineage>
        <taxon>Bacteria</taxon>
        <taxon>Pseudomonadati</taxon>
        <taxon>Pseudomonadota</taxon>
        <taxon>Alphaproteobacteria</taxon>
        <taxon>Hyphomicrobiales</taxon>
        <taxon>Phyllobacteriaceae</taxon>
        <taxon>Manganibacter</taxon>
    </lineage>
</organism>
<name>A0A1V8RQT2_9HYPH</name>
<dbReference type="Proteomes" id="UP000191905">
    <property type="component" value="Unassembled WGS sequence"/>
</dbReference>
<dbReference type="EMBL" id="MDET01000014">
    <property type="protein sequence ID" value="OQM75556.1"/>
    <property type="molecule type" value="Genomic_DNA"/>
</dbReference>
<evidence type="ECO:0000256" key="3">
    <source>
        <dbReference type="ARBA" id="ARBA00023163"/>
    </source>
</evidence>
<dbReference type="InterPro" id="IPR050176">
    <property type="entry name" value="LTTR"/>
</dbReference>
<dbReference type="Gene3D" id="3.40.190.290">
    <property type="match status" value="1"/>
</dbReference>
<evidence type="ECO:0000256" key="2">
    <source>
        <dbReference type="ARBA" id="ARBA00023125"/>
    </source>
</evidence>
<dbReference type="STRING" id="1873176.BFN67_17375"/>
<dbReference type="Pfam" id="PF03466">
    <property type="entry name" value="LysR_substrate"/>
    <property type="match status" value="1"/>
</dbReference>
<proteinExistence type="predicted"/>
<gene>
    <name evidence="5" type="ORF">BFN67_17375</name>
</gene>
<keyword evidence="2" id="KW-0238">DNA-binding</keyword>
<dbReference type="AlphaFoldDB" id="A0A1V8RQT2"/>
<dbReference type="PANTHER" id="PTHR30579">
    <property type="entry name" value="TRANSCRIPTIONAL REGULATOR"/>
    <property type="match status" value="1"/>
</dbReference>
<comment type="caution">
    <text evidence="5">The sequence shown here is derived from an EMBL/GenBank/DDBJ whole genome shotgun (WGS) entry which is preliminary data.</text>
</comment>
<reference evidence="5 6" key="1">
    <citation type="journal article" date="2016" name="Int. J. Syst. Evol. Microbiol.">
        <title>Pseudaminobacter manganicus sp. nov., isolated from sludge of a manganese mine.</title>
        <authorList>
            <person name="Li J."/>
            <person name="Huang J."/>
            <person name="Liao S."/>
            <person name="Wang G."/>
        </authorList>
    </citation>
    <scope>NUCLEOTIDE SEQUENCE [LARGE SCALE GENOMIC DNA]</scope>
    <source>
        <strain evidence="5 6">JH-7</strain>
    </source>
</reference>